<feature type="compositionally biased region" description="Acidic residues" evidence="1">
    <location>
        <begin position="19"/>
        <end position="44"/>
    </location>
</feature>
<evidence type="ECO:0000313" key="5">
    <source>
        <dbReference type="Proteomes" id="UP000734854"/>
    </source>
</evidence>
<proteinExistence type="predicted"/>
<feature type="domain" description="R13L1/DRL21-like LRR repeat region" evidence="3">
    <location>
        <begin position="48"/>
        <end position="128"/>
    </location>
</feature>
<dbReference type="InterPro" id="IPR056789">
    <property type="entry name" value="LRR_R13L1-DRL21"/>
</dbReference>
<reference evidence="4 5" key="1">
    <citation type="submission" date="2020-08" db="EMBL/GenBank/DDBJ databases">
        <title>Plant Genome Project.</title>
        <authorList>
            <person name="Zhang R.-G."/>
        </authorList>
    </citation>
    <scope>NUCLEOTIDE SEQUENCE [LARGE SCALE GENOMIC DNA]</scope>
    <source>
        <tissue evidence="4">Rhizome</tissue>
    </source>
</reference>
<accession>A0A8J5H3U6</accession>
<feature type="transmembrane region" description="Helical" evidence="2">
    <location>
        <begin position="207"/>
        <end position="232"/>
    </location>
</feature>
<gene>
    <name evidence="4" type="ORF">ZIOFF_026297</name>
</gene>
<dbReference type="Gene3D" id="3.80.10.10">
    <property type="entry name" value="Ribonuclease Inhibitor"/>
    <property type="match status" value="1"/>
</dbReference>
<keyword evidence="2" id="KW-0472">Membrane</keyword>
<evidence type="ECO:0000256" key="2">
    <source>
        <dbReference type="SAM" id="Phobius"/>
    </source>
</evidence>
<organism evidence="4 5">
    <name type="scientific">Zingiber officinale</name>
    <name type="common">Ginger</name>
    <name type="synonym">Amomum zingiber</name>
    <dbReference type="NCBI Taxonomy" id="94328"/>
    <lineage>
        <taxon>Eukaryota</taxon>
        <taxon>Viridiplantae</taxon>
        <taxon>Streptophyta</taxon>
        <taxon>Embryophyta</taxon>
        <taxon>Tracheophyta</taxon>
        <taxon>Spermatophyta</taxon>
        <taxon>Magnoliopsida</taxon>
        <taxon>Liliopsida</taxon>
        <taxon>Zingiberales</taxon>
        <taxon>Zingiberaceae</taxon>
        <taxon>Zingiber</taxon>
    </lineage>
</organism>
<protein>
    <recommendedName>
        <fullName evidence="3">R13L1/DRL21-like LRR repeat region domain-containing protein</fullName>
    </recommendedName>
</protein>
<feature type="region of interest" description="Disordered" evidence="1">
    <location>
        <begin position="1"/>
        <end position="49"/>
    </location>
</feature>
<dbReference type="Pfam" id="PF25019">
    <property type="entry name" value="LRR_R13L1-DRL21"/>
    <property type="match status" value="1"/>
</dbReference>
<sequence>MMQPNKEEEDDNGGGYDSKDDEEADGDDKDDEGYESEEAEEDEEKVWSEEQISKVERICNEMAQPSSTLVYLNFYEYPGLQFPSWMTSSSLAESFPNSAYLKLVGLPGCTEFPPSGTLPQLKYLSLESASAITSIRSQFLTSSAFSKLEVETEQLPKWLRGFIEQHNNTASTHRSLRKFEMQCNLQLLKSCLKGNENWDIIKQIPDLAFFNCTGEGVIGMVLIAFASFYIWLRKNPMAYLNMQQDGILSEKQVNLSKRISEEQLMDGRFEVVPNQAETTDE</sequence>
<dbReference type="AlphaFoldDB" id="A0A8J5H3U6"/>
<keyword evidence="5" id="KW-1185">Reference proteome</keyword>
<dbReference type="Proteomes" id="UP000734854">
    <property type="component" value="Unassembled WGS sequence"/>
</dbReference>
<keyword evidence="2" id="KW-1133">Transmembrane helix</keyword>
<dbReference type="InterPro" id="IPR032675">
    <property type="entry name" value="LRR_dom_sf"/>
</dbReference>
<dbReference type="EMBL" id="JACMSC010000007">
    <property type="protein sequence ID" value="KAG6515863.1"/>
    <property type="molecule type" value="Genomic_DNA"/>
</dbReference>
<comment type="caution">
    <text evidence="4">The sequence shown here is derived from an EMBL/GenBank/DDBJ whole genome shotgun (WGS) entry which is preliminary data.</text>
</comment>
<keyword evidence="2" id="KW-0812">Transmembrane</keyword>
<evidence type="ECO:0000259" key="3">
    <source>
        <dbReference type="Pfam" id="PF25019"/>
    </source>
</evidence>
<evidence type="ECO:0000256" key="1">
    <source>
        <dbReference type="SAM" id="MobiDB-lite"/>
    </source>
</evidence>
<name>A0A8J5H3U6_ZINOF</name>
<evidence type="ECO:0000313" key="4">
    <source>
        <dbReference type="EMBL" id="KAG6515863.1"/>
    </source>
</evidence>